<proteinExistence type="predicted"/>
<dbReference type="EMBL" id="MH651187">
    <property type="protein sequence ID" value="AXQ64960.1"/>
    <property type="molecule type" value="Genomic_DNA"/>
</dbReference>
<gene>
    <name evidence="1" type="primary">52</name>
    <name evidence="1" type="ORF">SEA_RENAUD18_52</name>
</gene>
<dbReference type="GeneID" id="55611298"/>
<organism evidence="1 2">
    <name type="scientific">Mycobacterium phage Renaud18</name>
    <dbReference type="NCBI Taxonomy" id="2301701"/>
    <lineage>
        <taxon>Viruses</taxon>
        <taxon>Duplodnaviria</taxon>
        <taxon>Heunggongvirae</taxon>
        <taxon>Uroviricota</taxon>
        <taxon>Caudoviricetes</taxon>
        <taxon>Gracegardnervirinae</taxon>
        <taxon>Thetabobvirus</taxon>
        <taxon>Thetabobvirus renaud18</taxon>
        <taxon>Mycobacterium virus Renaud18</taxon>
    </lineage>
</organism>
<protein>
    <submittedName>
        <fullName evidence="1">Uncharacterized protein</fullName>
    </submittedName>
</protein>
<dbReference type="Proteomes" id="UP000262077">
    <property type="component" value="Segment"/>
</dbReference>
<evidence type="ECO:0000313" key="1">
    <source>
        <dbReference type="EMBL" id="AXQ64960.1"/>
    </source>
</evidence>
<reference evidence="2" key="1">
    <citation type="submission" date="2018-07" db="EMBL/GenBank/DDBJ databases">
        <authorList>
            <person name="Blumer L.S."/>
            <person name="Peister A."/>
            <person name="Ashby L.E."/>
            <person name="Bailey J.T."/>
            <person name="Douglas N.T.IV."/>
            <person name="Edwards J.M."/>
            <person name="Farrar A.M."/>
            <person name="Ford C."/>
            <person name="Frazier A.Jr."/>
            <person name="Freeman K.M."/>
            <person name="Hawkins D.A."/>
            <person name="Hoover D."/>
            <person name="Jones M.S."/>
            <person name="Magruder T.J."/>
            <person name="Phipps S.A."/>
            <person name="Ridley T.A."/>
            <person name="Scott S.M."/>
            <person name="Singleton G.II."/>
            <person name="Smith C.P."/>
            <person name="White Q.C."/>
            <person name="Wright J.K."/>
            <person name="Garlena R.A."/>
            <person name="Russell D.A."/>
            <person name="Pope W.H."/>
            <person name="Jacobs-Sera D."/>
            <person name="Hatfull G.F."/>
        </authorList>
    </citation>
    <scope>NUCLEOTIDE SEQUENCE [LARGE SCALE GENOMIC DNA]</scope>
</reference>
<sequence length="145" mass="16017">MSELQLTKDEYHLYVLELVGFGVKVGISKNPRRRLATLRKHAEGHGTPVGRTFISHPHVEARANERHLIALGGSGNRREYLPGIGYDAAVSATVGLPMHRAGSEVRDREEAERKRVSFFWPAGTTHADIRRMAAAAFGMSEEAAE</sequence>
<keyword evidence="2" id="KW-1185">Reference proteome</keyword>
<dbReference type="RefSeq" id="YP_009841077.1">
    <property type="nucleotide sequence ID" value="NC_048729.1"/>
</dbReference>
<name>A0A385DZM9_9CAUD</name>
<evidence type="ECO:0000313" key="2">
    <source>
        <dbReference type="Proteomes" id="UP000262077"/>
    </source>
</evidence>
<accession>A0A385DZM9</accession>
<dbReference type="KEGG" id="vg:55611298"/>